<evidence type="ECO:0000313" key="2">
    <source>
        <dbReference type="EMBL" id="RAU84056.1"/>
    </source>
</evidence>
<dbReference type="RefSeq" id="WP_112304239.1">
    <property type="nucleotide sequence ID" value="NZ_QMDV01000001.1"/>
</dbReference>
<gene>
    <name evidence="2" type="ORF">DP923_03110</name>
</gene>
<reference evidence="2 3" key="1">
    <citation type="submission" date="2018-06" db="EMBL/GenBank/DDBJ databases">
        <authorList>
            <person name="Liu Z.-W."/>
        </authorList>
    </citation>
    <scope>NUCLEOTIDE SEQUENCE [LARGE SCALE GENOMIC DNA]</scope>
    <source>
        <strain evidence="2 3">2b14</strain>
    </source>
</reference>
<feature type="domain" description="DUF4365" evidence="1">
    <location>
        <begin position="15"/>
        <end position="122"/>
    </location>
</feature>
<name>A0A364RIK5_9BACT</name>
<evidence type="ECO:0000313" key="3">
    <source>
        <dbReference type="Proteomes" id="UP000251692"/>
    </source>
</evidence>
<dbReference type="InterPro" id="IPR025375">
    <property type="entry name" value="DUF4365"/>
</dbReference>
<evidence type="ECO:0000259" key="1">
    <source>
        <dbReference type="Pfam" id="PF14280"/>
    </source>
</evidence>
<organism evidence="2 3">
    <name type="scientific">Pontibacter arcticus</name>
    <dbReference type="NCBI Taxonomy" id="2080288"/>
    <lineage>
        <taxon>Bacteria</taxon>
        <taxon>Pseudomonadati</taxon>
        <taxon>Bacteroidota</taxon>
        <taxon>Cytophagia</taxon>
        <taxon>Cytophagales</taxon>
        <taxon>Hymenobacteraceae</taxon>
        <taxon>Pontibacter</taxon>
    </lineage>
</organism>
<dbReference type="EMBL" id="QMDV01000001">
    <property type="protein sequence ID" value="RAU84056.1"/>
    <property type="molecule type" value="Genomic_DNA"/>
</dbReference>
<keyword evidence="3" id="KW-1185">Reference proteome</keyword>
<accession>A0A364RIK5</accession>
<dbReference type="Proteomes" id="UP000251692">
    <property type="component" value="Unassembled WGS sequence"/>
</dbReference>
<dbReference type="AlphaFoldDB" id="A0A364RIK5"/>
<comment type="caution">
    <text evidence="2">The sequence shown here is derived from an EMBL/GenBank/DDBJ whole genome shotgun (WGS) entry which is preliminary data.</text>
</comment>
<reference evidence="2 3" key="2">
    <citation type="submission" date="2018-07" db="EMBL/GenBank/DDBJ databases">
        <title>Pontibacter sp. 2b14 genomic sequence and assembly.</title>
        <authorList>
            <person name="Du Z.-J."/>
        </authorList>
    </citation>
    <scope>NUCLEOTIDE SEQUENCE [LARGE SCALE GENOMIC DNA]</scope>
    <source>
        <strain evidence="2 3">2b14</strain>
    </source>
</reference>
<protein>
    <recommendedName>
        <fullName evidence="1">DUF4365 domain-containing protein</fullName>
    </recommendedName>
</protein>
<dbReference type="OrthoDB" id="5141067at2"/>
<dbReference type="Pfam" id="PF14280">
    <property type="entry name" value="DUF4365"/>
    <property type="match status" value="1"/>
</dbReference>
<sequence>MEDNFPIRDLTHIIERDAIDILNKQLPREWIIREMTERDYGIDLYIEIVKKDKRVTGDLIALQVKGKEKIDLKPDKTFTFYSIKRSTINYWLNLPVPVFFVVVCLETKKSYWCNIREAHRSNKLIIGTSNTYYTSLSQDRNLDSIIKFQSNYYREKYWPAVENAIENSLMLFTSLGPFILMCKRKQDEEYCSSTIQYMLIQHYGYYNLLTRYILGKKSVQLSEWYDKHLVMQNGVSGLRSATFNFSLIKEIIDYFISDYREAIRQVNLLVLKYHSSYYSQKLPYLHLHLKLRPLAFIESDWYARYYYDEYENDTTNIESKYFEDFTDFDDWDLIDDLNV</sequence>
<proteinExistence type="predicted"/>